<dbReference type="EMBL" id="JAJTTA010000004">
    <property type="protein sequence ID" value="MCF0042551.1"/>
    <property type="molecule type" value="Genomic_DNA"/>
</dbReference>
<evidence type="ECO:0000256" key="1">
    <source>
        <dbReference type="ARBA" id="ARBA00004651"/>
    </source>
</evidence>
<evidence type="ECO:0000256" key="6">
    <source>
        <dbReference type="SAM" id="Phobius"/>
    </source>
</evidence>
<dbReference type="InterPro" id="IPR050833">
    <property type="entry name" value="Poly_Biosynth_Transport"/>
</dbReference>
<proteinExistence type="predicted"/>
<gene>
    <name evidence="7" type="ORF">LXM24_20790</name>
</gene>
<evidence type="ECO:0000256" key="3">
    <source>
        <dbReference type="ARBA" id="ARBA00022692"/>
    </source>
</evidence>
<dbReference type="Pfam" id="PF01943">
    <property type="entry name" value="Polysacc_synt"/>
    <property type="match status" value="1"/>
</dbReference>
<dbReference type="PANTHER" id="PTHR30250:SF11">
    <property type="entry name" value="O-ANTIGEN TRANSPORTER-RELATED"/>
    <property type="match status" value="1"/>
</dbReference>
<dbReference type="CDD" id="cd13128">
    <property type="entry name" value="MATE_Wzx_like"/>
    <property type="match status" value="1"/>
</dbReference>
<feature type="transmembrane region" description="Helical" evidence="6">
    <location>
        <begin position="14"/>
        <end position="39"/>
    </location>
</feature>
<feature type="transmembrane region" description="Helical" evidence="6">
    <location>
        <begin position="221"/>
        <end position="243"/>
    </location>
</feature>
<dbReference type="GO" id="GO:0005886">
    <property type="term" value="C:plasma membrane"/>
    <property type="evidence" value="ECO:0007669"/>
    <property type="project" value="UniProtKB-SubCell"/>
</dbReference>
<feature type="transmembrane region" description="Helical" evidence="6">
    <location>
        <begin position="299"/>
        <end position="323"/>
    </location>
</feature>
<name>A0A9X1PCP9_9BACT</name>
<keyword evidence="2" id="KW-1003">Cell membrane</keyword>
<organism evidence="7 8">
    <name type="scientific">Dyadobacter fanqingshengii</name>
    <dbReference type="NCBI Taxonomy" id="2906443"/>
    <lineage>
        <taxon>Bacteria</taxon>
        <taxon>Pseudomonadati</taxon>
        <taxon>Bacteroidota</taxon>
        <taxon>Cytophagia</taxon>
        <taxon>Cytophagales</taxon>
        <taxon>Spirosomataceae</taxon>
        <taxon>Dyadobacter</taxon>
    </lineage>
</organism>
<dbReference type="Proteomes" id="UP001139700">
    <property type="component" value="Unassembled WGS sequence"/>
</dbReference>
<feature type="transmembrane region" description="Helical" evidence="6">
    <location>
        <begin position="86"/>
        <end position="109"/>
    </location>
</feature>
<feature type="transmembrane region" description="Helical" evidence="6">
    <location>
        <begin position="149"/>
        <end position="168"/>
    </location>
</feature>
<dbReference type="AlphaFoldDB" id="A0A9X1PCP9"/>
<evidence type="ECO:0000313" key="7">
    <source>
        <dbReference type="EMBL" id="MCF0042551.1"/>
    </source>
</evidence>
<comment type="caution">
    <text evidence="7">The sequence shown here is derived from an EMBL/GenBank/DDBJ whole genome shotgun (WGS) entry which is preliminary data.</text>
</comment>
<protein>
    <submittedName>
        <fullName evidence="7">Flippase</fullName>
    </submittedName>
</protein>
<comment type="subcellular location">
    <subcellularLocation>
        <location evidence="1">Cell membrane</location>
        <topology evidence="1">Multi-pass membrane protein</topology>
    </subcellularLocation>
</comment>
<dbReference type="InterPro" id="IPR002797">
    <property type="entry name" value="Polysacc_synth"/>
</dbReference>
<feature type="transmembrane region" description="Helical" evidence="6">
    <location>
        <begin position="388"/>
        <end position="410"/>
    </location>
</feature>
<dbReference type="PANTHER" id="PTHR30250">
    <property type="entry name" value="PST FAMILY PREDICTED COLANIC ACID TRANSPORTER"/>
    <property type="match status" value="1"/>
</dbReference>
<dbReference type="RefSeq" id="WP_234615402.1">
    <property type="nucleotide sequence ID" value="NZ_CP098806.1"/>
</dbReference>
<feature type="transmembrane region" description="Helical" evidence="6">
    <location>
        <begin position="329"/>
        <end position="351"/>
    </location>
</feature>
<reference evidence="7" key="1">
    <citation type="submission" date="2021-12" db="EMBL/GenBank/DDBJ databases">
        <title>Novel species in genus Dyadobacter.</title>
        <authorList>
            <person name="Ma C."/>
        </authorList>
    </citation>
    <scope>NUCLEOTIDE SEQUENCE</scope>
    <source>
        <strain evidence="7">CY399</strain>
    </source>
</reference>
<evidence type="ECO:0000313" key="8">
    <source>
        <dbReference type="Proteomes" id="UP001139700"/>
    </source>
</evidence>
<feature type="transmembrane region" description="Helical" evidence="6">
    <location>
        <begin position="45"/>
        <end position="65"/>
    </location>
</feature>
<evidence type="ECO:0000256" key="5">
    <source>
        <dbReference type="ARBA" id="ARBA00023136"/>
    </source>
</evidence>
<feature type="transmembrane region" description="Helical" evidence="6">
    <location>
        <begin position="121"/>
        <end position="140"/>
    </location>
</feature>
<keyword evidence="3 6" id="KW-0812">Transmembrane</keyword>
<evidence type="ECO:0000256" key="2">
    <source>
        <dbReference type="ARBA" id="ARBA00022475"/>
    </source>
</evidence>
<keyword evidence="8" id="KW-1185">Reference proteome</keyword>
<keyword evidence="4 6" id="KW-1133">Transmembrane helix</keyword>
<accession>A0A9X1PCP9</accession>
<sequence>MEIGKSEKRLTRNILSLTLVQIANYGMPLISVPVISRIIGPEKFGVINFAAAFIAYFTLLITYGFDLTATRKIAKDPTNEQNRNTVCSEVFSTQLLLLMLATCLFFILVYTVPRLQIDRKVMIFSFVICISTVFTQNWLFQAMQDLSKVAIFNLVSKILFTIAILMLVQKSDDYIWQPLLFGIIQTLVGVASFVWAVKKYNIKLSRVPVKRCLQVLWEEKTIFFSLVVVNLYTTTNTFILGIYQNSEQTGYYTAGQRLILIAQSVLTLPLTQALYPFIGKAFGDNREHGLRVTQRIIPLIVLFTGTATLAMILLGPFIIGLFYGHKFDAAVPVFQILSLIPLIIALSNVFGIQIMLNLGMDKYFLRITAVGSVLSISFNILMIKEWGYIGTSFNWLMTEIFIVLSMYVVLRRQGINPINLNYFRLSSFKEYLEPIRTKLFTR</sequence>
<keyword evidence="5 6" id="KW-0472">Membrane</keyword>
<feature type="transmembrane region" description="Helical" evidence="6">
    <location>
        <begin position="258"/>
        <end position="278"/>
    </location>
</feature>
<evidence type="ECO:0000256" key="4">
    <source>
        <dbReference type="ARBA" id="ARBA00022989"/>
    </source>
</evidence>
<feature type="transmembrane region" description="Helical" evidence="6">
    <location>
        <begin position="174"/>
        <end position="197"/>
    </location>
</feature>
<feature type="transmembrane region" description="Helical" evidence="6">
    <location>
        <begin position="363"/>
        <end position="382"/>
    </location>
</feature>